<comment type="caution">
    <text evidence="2">The sequence shown here is derived from an EMBL/GenBank/DDBJ whole genome shotgun (WGS) entry which is preliminary data.</text>
</comment>
<keyword evidence="3" id="KW-1185">Reference proteome</keyword>
<protein>
    <submittedName>
        <fullName evidence="2">Uncharacterized protein</fullName>
    </submittedName>
</protein>
<sequence>MKLKSLRHVVLSDYAPNPETVFEAHGPKLTQLELPDSTAQALGVKMFDLCPNLQAILLSVNGHPPGPRCFSSPRVVRHWNGLSWRRHISIAADNYTRTRLPDGSNSLSELNPKSSPLCAKSGSKSVYGRRTSETSRRVAGCGGLKSYTKETLTSRTSMG</sequence>
<dbReference type="AlphaFoldDB" id="A0AAD7A3S1"/>
<organism evidence="2 3">
    <name type="scientific">Mycena albidolilacea</name>
    <dbReference type="NCBI Taxonomy" id="1033008"/>
    <lineage>
        <taxon>Eukaryota</taxon>
        <taxon>Fungi</taxon>
        <taxon>Dikarya</taxon>
        <taxon>Basidiomycota</taxon>
        <taxon>Agaricomycotina</taxon>
        <taxon>Agaricomycetes</taxon>
        <taxon>Agaricomycetidae</taxon>
        <taxon>Agaricales</taxon>
        <taxon>Marasmiineae</taxon>
        <taxon>Mycenaceae</taxon>
        <taxon>Mycena</taxon>
    </lineage>
</organism>
<evidence type="ECO:0000256" key="1">
    <source>
        <dbReference type="SAM" id="MobiDB-lite"/>
    </source>
</evidence>
<evidence type="ECO:0000313" key="3">
    <source>
        <dbReference type="Proteomes" id="UP001218218"/>
    </source>
</evidence>
<feature type="compositionally biased region" description="Polar residues" evidence="1">
    <location>
        <begin position="103"/>
        <end position="114"/>
    </location>
</feature>
<reference evidence="2" key="1">
    <citation type="submission" date="2023-03" db="EMBL/GenBank/DDBJ databases">
        <title>Massive genome expansion in bonnet fungi (Mycena s.s.) driven by repeated elements and novel gene families across ecological guilds.</title>
        <authorList>
            <consortium name="Lawrence Berkeley National Laboratory"/>
            <person name="Harder C.B."/>
            <person name="Miyauchi S."/>
            <person name="Viragh M."/>
            <person name="Kuo A."/>
            <person name="Thoen E."/>
            <person name="Andreopoulos B."/>
            <person name="Lu D."/>
            <person name="Skrede I."/>
            <person name="Drula E."/>
            <person name="Henrissat B."/>
            <person name="Morin E."/>
            <person name="Kohler A."/>
            <person name="Barry K."/>
            <person name="LaButti K."/>
            <person name="Morin E."/>
            <person name="Salamov A."/>
            <person name="Lipzen A."/>
            <person name="Mereny Z."/>
            <person name="Hegedus B."/>
            <person name="Baldrian P."/>
            <person name="Stursova M."/>
            <person name="Weitz H."/>
            <person name="Taylor A."/>
            <person name="Grigoriev I.V."/>
            <person name="Nagy L.G."/>
            <person name="Martin F."/>
            <person name="Kauserud H."/>
        </authorList>
    </citation>
    <scope>NUCLEOTIDE SEQUENCE</scope>
    <source>
        <strain evidence="2">CBHHK002</strain>
    </source>
</reference>
<dbReference type="Proteomes" id="UP001218218">
    <property type="component" value="Unassembled WGS sequence"/>
</dbReference>
<proteinExistence type="predicted"/>
<dbReference type="EMBL" id="JARIHO010000016">
    <property type="protein sequence ID" value="KAJ7348824.1"/>
    <property type="molecule type" value="Genomic_DNA"/>
</dbReference>
<feature type="region of interest" description="Disordered" evidence="1">
    <location>
        <begin position="103"/>
        <end position="135"/>
    </location>
</feature>
<gene>
    <name evidence="2" type="ORF">DFH08DRAFT_863562</name>
</gene>
<name>A0AAD7A3S1_9AGAR</name>
<accession>A0AAD7A3S1</accession>
<evidence type="ECO:0000313" key="2">
    <source>
        <dbReference type="EMBL" id="KAJ7348824.1"/>
    </source>
</evidence>